<dbReference type="EMBL" id="KD202097">
    <property type="protein sequence ID" value="EMS52849.1"/>
    <property type="molecule type" value="Genomic_DNA"/>
</dbReference>
<proteinExistence type="predicted"/>
<accession>M7ZXJ4</accession>
<gene>
    <name evidence="1" type="ORF">TRIUR3_26686</name>
</gene>
<dbReference type="AlphaFoldDB" id="M7ZXJ4"/>
<organism evidence="1">
    <name type="scientific">Triticum urartu</name>
    <name type="common">Red wild einkorn</name>
    <name type="synonym">Crithodium urartu</name>
    <dbReference type="NCBI Taxonomy" id="4572"/>
    <lineage>
        <taxon>Eukaryota</taxon>
        <taxon>Viridiplantae</taxon>
        <taxon>Streptophyta</taxon>
        <taxon>Embryophyta</taxon>
        <taxon>Tracheophyta</taxon>
        <taxon>Spermatophyta</taxon>
        <taxon>Magnoliopsida</taxon>
        <taxon>Liliopsida</taxon>
        <taxon>Poales</taxon>
        <taxon>Poaceae</taxon>
        <taxon>BOP clade</taxon>
        <taxon>Pooideae</taxon>
        <taxon>Triticodae</taxon>
        <taxon>Triticeae</taxon>
        <taxon>Triticinae</taxon>
        <taxon>Triticum</taxon>
    </lineage>
</organism>
<sequence>MAAVAAAGQSAGFGSFAVVESKVHTRTQHPSIPRGDQHVNNHGHFSWPAQAVPSAVKTSSQQLEKVLNLYISHLIDADATVLEQNRAVDFELFKMWTVVWLQ</sequence>
<protein>
    <submittedName>
        <fullName evidence="1">Uncharacterized protein</fullName>
    </submittedName>
</protein>
<reference evidence="1" key="1">
    <citation type="journal article" date="2013" name="Nature">
        <title>Draft genome of the wheat A-genome progenitor Triticum urartu.</title>
        <authorList>
            <person name="Ling H.Q."/>
            <person name="Zhao S."/>
            <person name="Liu D."/>
            <person name="Wang J."/>
            <person name="Sun H."/>
            <person name="Zhang C."/>
            <person name="Fan H."/>
            <person name="Li D."/>
            <person name="Dong L."/>
            <person name="Tao Y."/>
            <person name="Gao C."/>
            <person name="Wu H."/>
            <person name="Li Y."/>
            <person name="Cui Y."/>
            <person name="Guo X."/>
            <person name="Zheng S."/>
            <person name="Wang B."/>
            <person name="Yu K."/>
            <person name="Liang Q."/>
            <person name="Yang W."/>
            <person name="Lou X."/>
            <person name="Chen J."/>
            <person name="Feng M."/>
            <person name="Jian J."/>
            <person name="Zhang X."/>
            <person name="Luo G."/>
            <person name="Jiang Y."/>
            <person name="Liu J."/>
            <person name="Wang Z."/>
            <person name="Sha Y."/>
            <person name="Zhang B."/>
            <person name="Wu H."/>
            <person name="Tang D."/>
            <person name="Shen Q."/>
            <person name="Xue P."/>
            <person name="Zou S."/>
            <person name="Wang X."/>
            <person name="Liu X."/>
            <person name="Wang F."/>
            <person name="Yang Y."/>
            <person name="An X."/>
            <person name="Dong Z."/>
            <person name="Zhang K."/>
            <person name="Zhang X."/>
            <person name="Luo M.C."/>
            <person name="Dvorak J."/>
            <person name="Tong Y."/>
            <person name="Wang J."/>
            <person name="Yang H."/>
            <person name="Li Z."/>
            <person name="Wang D."/>
            <person name="Zhang A."/>
            <person name="Wang J."/>
        </authorList>
    </citation>
    <scope>NUCLEOTIDE SEQUENCE</scope>
</reference>
<evidence type="ECO:0000313" key="1">
    <source>
        <dbReference type="EMBL" id="EMS52849.1"/>
    </source>
</evidence>
<name>M7ZXJ4_TRIUA</name>